<accession>A0A1I4RG85</accession>
<name>A0A1I4RG85_9FLAO</name>
<dbReference type="AlphaFoldDB" id="A0A1I4RG85"/>
<protein>
    <submittedName>
        <fullName evidence="1">Uncharacterized protein</fullName>
    </submittedName>
</protein>
<organism evidence="1 2">
    <name type="scientific">Flavobacterium succinicans</name>
    <dbReference type="NCBI Taxonomy" id="29536"/>
    <lineage>
        <taxon>Bacteria</taxon>
        <taxon>Pseudomonadati</taxon>
        <taxon>Bacteroidota</taxon>
        <taxon>Flavobacteriia</taxon>
        <taxon>Flavobacteriales</taxon>
        <taxon>Flavobacteriaceae</taxon>
        <taxon>Flavobacterium</taxon>
    </lineage>
</organism>
<gene>
    <name evidence="1" type="ORF">SAMN05444143_101338</name>
</gene>
<sequence>MLLHSCKEPIVSFAEPQPKDINELNAFPKKIIGTYYNTENRTELVISKYSIFKKMIVEDTLKISKINKNEIIKNDSLFNLVTKEKYRIKRINDTLFSNYIHQDTIFDLNKKNILKKFKGYFFLNIHNEKSGFWSVEKLNLSKGVLTINGIETENELDLLQSITETKKDTIKPFTVKPTKKQFKEFINKNGFTNGDIYLKK</sequence>
<keyword evidence="2" id="KW-1185">Reference proteome</keyword>
<proteinExistence type="predicted"/>
<evidence type="ECO:0000313" key="1">
    <source>
        <dbReference type="EMBL" id="SFM50940.1"/>
    </source>
</evidence>
<dbReference type="Proteomes" id="UP000182961">
    <property type="component" value="Unassembled WGS sequence"/>
</dbReference>
<reference evidence="2" key="1">
    <citation type="submission" date="2016-10" db="EMBL/GenBank/DDBJ databases">
        <authorList>
            <person name="Varghese N."/>
            <person name="Submissions S."/>
        </authorList>
    </citation>
    <scope>NUCLEOTIDE SEQUENCE [LARGE SCALE GENOMIC DNA]</scope>
    <source>
        <strain evidence="2">DSM 4002</strain>
    </source>
</reference>
<dbReference type="EMBL" id="FOUT01000001">
    <property type="protein sequence ID" value="SFM50940.1"/>
    <property type="molecule type" value="Genomic_DNA"/>
</dbReference>
<evidence type="ECO:0000313" key="2">
    <source>
        <dbReference type="Proteomes" id="UP000182961"/>
    </source>
</evidence>